<organism evidence="2 3">
    <name type="scientific">Yersinia similis</name>
    <dbReference type="NCBI Taxonomy" id="367190"/>
    <lineage>
        <taxon>Bacteria</taxon>
        <taxon>Pseudomonadati</taxon>
        <taxon>Pseudomonadota</taxon>
        <taxon>Gammaproteobacteria</taxon>
        <taxon>Enterobacterales</taxon>
        <taxon>Yersiniaceae</taxon>
        <taxon>Yersinia</taxon>
    </lineage>
</organism>
<sequence length="190" mass="21181">MQGKYLTQKERFYIEKRRDDGVNQATIARELQLPRSTISRELRRNTDATFNGVYSCRRAETLARGRRQKARPDNVVNQLEPHIQEFIRQALSMLMPPTCSHQLAATRATTGNFVSFKGDLDTGNIGQCAAFTDHTDGFADRAKNRVALAGERLGLIGQGGATEYFPPGCGSVPHQDHFFPLDNRSHDCGA</sequence>
<accession>A0A0T9RQ20</accession>
<dbReference type="InterPro" id="IPR025246">
    <property type="entry name" value="IS30-like_HTH"/>
</dbReference>
<dbReference type="Pfam" id="PF13936">
    <property type="entry name" value="HTH_38"/>
    <property type="match status" value="1"/>
</dbReference>
<proteinExistence type="predicted"/>
<evidence type="ECO:0000313" key="2">
    <source>
        <dbReference type="EMBL" id="CNI76632.1"/>
    </source>
</evidence>
<dbReference type="Proteomes" id="UP000038204">
    <property type="component" value="Unassembled WGS sequence"/>
</dbReference>
<dbReference type="AlphaFoldDB" id="A0A0T9RQ20"/>
<dbReference type="InterPro" id="IPR051917">
    <property type="entry name" value="Transposase-Integrase"/>
</dbReference>
<feature type="domain" description="Transposase IS30-like HTH" evidence="1">
    <location>
        <begin position="3"/>
        <end position="45"/>
    </location>
</feature>
<name>A0A0T9RQ20_9GAMM</name>
<dbReference type="GO" id="GO:0004803">
    <property type="term" value="F:transposase activity"/>
    <property type="evidence" value="ECO:0007669"/>
    <property type="project" value="TreeGrafter"/>
</dbReference>
<dbReference type="EMBL" id="CQBK01000066">
    <property type="protein sequence ID" value="CNI76632.1"/>
    <property type="molecule type" value="Genomic_DNA"/>
</dbReference>
<dbReference type="PANTHER" id="PTHR10948">
    <property type="entry name" value="TRANSPOSASE"/>
    <property type="match status" value="1"/>
</dbReference>
<dbReference type="PANTHER" id="PTHR10948:SF23">
    <property type="entry name" value="TRANSPOSASE INSI FOR INSERTION SEQUENCE ELEMENT IS30A-RELATED"/>
    <property type="match status" value="1"/>
</dbReference>
<evidence type="ECO:0000259" key="1">
    <source>
        <dbReference type="Pfam" id="PF13936"/>
    </source>
</evidence>
<reference evidence="2 3" key="1">
    <citation type="submission" date="2015-03" db="EMBL/GenBank/DDBJ databases">
        <authorList>
            <person name="Murphy D."/>
        </authorList>
    </citation>
    <scope>NUCLEOTIDE SEQUENCE [LARGE SCALE GENOMIC DNA]</scope>
    <source>
        <strain evidence="2 3">Y233</strain>
    </source>
</reference>
<protein>
    <submittedName>
        <fullName evidence="2">Transposase and inactivated derivatives, IS30 family</fullName>
    </submittedName>
</protein>
<dbReference type="GO" id="GO:0005829">
    <property type="term" value="C:cytosol"/>
    <property type="evidence" value="ECO:0007669"/>
    <property type="project" value="TreeGrafter"/>
</dbReference>
<evidence type="ECO:0000313" key="3">
    <source>
        <dbReference type="Proteomes" id="UP000038204"/>
    </source>
</evidence>
<dbReference type="GO" id="GO:0032196">
    <property type="term" value="P:transposition"/>
    <property type="evidence" value="ECO:0007669"/>
    <property type="project" value="TreeGrafter"/>
</dbReference>
<gene>
    <name evidence="2" type="ORF">ERS008667_04279</name>
</gene>